<evidence type="ECO:0000259" key="1">
    <source>
        <dbReference type="Pfam" id="PF13472"/>
    </source>
</evidence>
<gene>
    <name evidence="2" type="ORF">A7K91_08030</name>
</gene>
<dbReference type="InterPro" id="IPR013830">
    <property type="entry name" value="SGNH_hydro"/>
</dbReference>
<evidence type="ECO:0000313" key="3">
    <source>
        <dbReference type="Proteomes" id="UP000092024"/>
    </source>
</evidence>
<evidence type="ECO:0000313" key="2">
    <source>
        <dbReference type="EMBL" id="OBR63710.1"/>
    </source>
</evidence>
<feature type="domain" description="SGNH hydrolase-type esterase" evidence="1">
    <location>
        <begin position="58"/>
        <end position="245"/>
    </location>
</feature>
<dbReference type="Proteomes" id="UP000092024">
    <property type="component" value="Unassembled WGS sequence"/>
</dbReference>
<comment type="caution">
    <text evidence="2">The sequence shown here is derived from an EMBL/GenBank/DDBJ whole genome shotgun (WGS) entry which is preliminary data.</text>
</comment>
<dbReference type="RefSeq" id="WP_068685808.1">
    <property type="nucleotide sequence ID" value="NZ_LYPA01000070.1"/>
</dbReference>
<dbReference type="CDD" id="cd04506">
    <property type="entry name" value="SGNH_hydrolase_YpmR_like"/>
    <property type="match status" value="1"/>
</dbReference>
<dbReference type="Gene3D" id="3.40.50.1110">
    <property type="entry name" value="SGNH hydrolase"/>
    <property type="match status" value="1"/>
</dbReference>
<dbReference type="InterPro" id="IPR051532">
    <property type="entry name" value="Ester_Hydrolysis_Enzymes"/>
</dbReference>
<protein>
    <recommendedName>
        <fullName evidence="1">SGNH hydrolase-type esterase domain-containing protein</fullName>
    </recommendedName>
</protein>
<dbReference type="GO" id="GO:0004622">
    <property type="term" value="F:phosphatidylcholine lysophospholipase activity"/>
    <property type="evidence" value="ECO:0007669"/>
    <property type="project" value="TreeGrafter"/>
</dbReference>
<dbReference type="PANTHER" id="PTHR30383">
    <property type="entry name" value="THIOESTERASE 1/PROTEASE 1/LYSOPHOSPHOLIPASE L1"/>
    <property type="match status" value="1"/>
</dbReference>
<organism evidence="2 3">
    <name type="scientific">Paenibacillus oryzae</name>
    <dbReference type="NCBI Taxonomy" id="1844972"/>
    <lineage>
        <taxon>Bacteria</taxon>
        <taxon>Bacillati</taxon>
        <taxon>Bacillota</taxon>
        <taxon>Bacilli</taxon>
        <taxon>Bacillales</taxon>
        <taxon>Paenibacillaceae</taxon>
        <taxon>Paenibacillus</taxon>
    </lineage>
</organism>
<reference evidence="2 3" key="1">
    <citation type="submission" date="2016-05" db="EMBL/GenBank/DDBJ databases">
        <title>Paenibacillus oryzae. sp. nov., isolated from the rice root.</title>
        <authorList>
            <person name="Zhang J."/>
            <person name="Zhang X."/>
        </authorList>
    </citation>
    <scope>NUCLEOTIDE SEQUENCE [LARGE SCALE GENOMIC DNA]</scope>
    <source>
        <strain evidence="2 3">1DrF-4</strain>
    </source>
</reference>
<dbReference type="SUPFAM" id="SSF52266">
    <property type="entry name" value="SGNH hydrolase"/>
    <property type="match status" value="1"/>
</dbReference>
<accession>A0A1A5YE82</accession>
<proteinExistence type="predicted"/>
<dbReference type="PROSITE" id="PS51257">
    <property type="entry name" value="PROKAR_LIPOPROTEIN"/>
    <property type="match status" value="1"/>
</dbReference>
<keyword evidence="3" id="KW-1185">Reference proteome</keyword>
<dbReference type="Pfam" id="PF13472">
    <property type="entry name" value="Lipase_GDSL_2"/>
    <property type="match status" value="1"/>
</dbReference>
<dbReference type="EMBL" id="LYPA01000070">
    <property type="protein sequence ID" value="OBR63710.1"/>
    <property type="molecule type" value="Genomic_DNA"/>
</dbReference>
<dbReference type="AlphaFoldDB" id="A0A1A5YE82"/>
<name>A0A1A5YE82_9BACL</name>
<dbReference type="STRING" id="1844972.A7K91_08030"/>
<sequence length="262" mass="27951">MNKKSVNIVIMLSAAACLLCLTGLGWLLWGQARGVGEALQPATSAEGAAKTEGLSIVALGDSLTRGTGDSEGKGYVGYLGDWLKSRYPELTVSNLGVKGYTAPQLAELLEQPEVRRQIGGADYILLTIGGNDLFQGGQALLQLEEGIEAGSGEGFISSLKGILKEIRSLNAEGEIMLMGLYNPFQDFGESNLASSVVMSWNQKVWETASAYSGIIVVPTFDLFQQHGSDYLFSDGFHPNDKGYQAIAKRYLSLMVPEGGLAS</sequence>
<dbReference type="InterPro" id="IPR036514">
    <property type="entry name" value="SGNH_hydro_sf"/>
</dbReference>
<dbReference type="PANTHER" id="PTHR30383:SF27">
    <property type="entry name" value="SPORE GERMINATION LIPASE LIPC"/>
    <property type="match status" value="1"/>
</dbReference>